<sequence length="490" mass="57322">MTKEFMQTYQIYLTPLSPIHIGCGEDFEPTNYVIDKNVLYYFDPSKLILSDEEKKELKSIYSDFKEIHNFFYNIKSKVKSVAHYFSDVSSCVEERYRKKIKNNNAKLYIERAAYLPYLSKVYIPGSSVKGALATAILDFEYKNNPLALINIEIEAQSEYLRDQYIGTLKKKNDKNQENASKLHYVRFSDLTPIDRIKNKITLVVNFEKYEEDKGSLDLFREVIAEKQYRSFTGSLTLTTTPKYTLPYTKDDLISRLNKYYKVCFCKESEILLKRKLVSEEWIENIKNLIDDNHVALIRLGKNGSDSKTYQDKNITQITTKESEENDEVVLPEATTVWLASDDKDKYLPFGWALLEFSPEQENYDLLSYCDKKRAEIELRKQKQMIEEQQRLAEAKAKEEWLSSLSVEKRLVFEFLDKLENTREKQIDTSGSPLLKEAQSLLSAAVEWPQEEQAFIKEKITFSLLKTKIYFKKKDAEKNFKKLVNKLVGTN</sequence>
<evidence type="ECO:0000256" key="1">
    <source>
        <dbReference type="ARBA" id="ARBA00003088"/>
    </source>
</evidence>
<evidence type="ECO:0000256" key="4">
    <source>
        <dbReference type="ARBA" id="ARBA00022884"/>
    </source>
</evidence>
<proteinExistence type="inferred from homology"/>
<evidence type="ECO:0000256" key="7">
    <source>
        <dbReference type="SAM" id="Coils"/>
    </source>
</evidence>
<gene>
    <name evidence="9" type="primary">csm5</name>
    <name evidence="9" type="ORF">QP018_06100</name>
</gene>
<dbReference type="Proteomes" id="UP001226750">
    <property type="component" value="Chromosome"/>
</dbReference>
<evidence type="ECO:0000259" key="8">
    <source>
        <dbReference type="Pfam" id="PF03787"/>
    </source>
</evidence>
<reference evidence="9 10" key="1">
    <citation type="submission" date="2023-06" db="EMBL/GenBank/DDBJ databases">
        <title>Complete Genome Sequence of Gallibacterium anatis Strain BJF12, Isolated from a chicken with diarrhea.</title>
        <authorList>
            <person name="Guo F."/>
            <person name="Bu W."/>
            <person name="Xu F."/>
            <person name="Wen T."/>
        </authorList>
    </citation>
    <scope>NUCLEOTIDE SEQUENCE [LARGE SCALE GENOMIC DNA]</scope>
    <source>
        <strain evidence="9 10">BJF12</strain>
    </source>
</reference>
<keyword evidence="7" id="KW-0175">Coiled coil</keyword>
<comment type="function">
    <text evidence="1">This subunit might be involved in maturation of a crRNA intermediate to its mature form.</text>
</comment>
<dbReference type="InterPro" id="IPR005537">
    <property type="entry name" value="RAMP_III_fam"/>
</dbReference>
<dbReference type="EMBL" id="CP126975">
    <property type="protein sequence ID" value="WIM80798.1"/>
    <property type="molecule type" value="Genomic_DNA"/>
</dbReference>
<comment type="similarity">
    <text evidence="2">Belongs to the CRISPR-associated Csm5 family.</text>
</comment>
<accession>A0AAX3XF07</accession>
<dbReference type="Pfam" id="PF03787">
    <property type="entry name" value="RAMPs"/>
    <property type="match status" value="1"/>
</dbReference>
<evidence type="ECO:0000256" key="3">
    <source>
        <dbReference type="ARBA" id="ARBA00016113"/>
    </source>
</evidence>
<dbReference type="InterPro" id="IPR010173">
    <property type="entry name" value="CRISPR-assoc_Csm5"/>
</dbReference>
<evidence type="ECO:0000256" key="5">
    <source>
        <dbReference type="ARBA" id="ARBA00023118"/>
    </source>
</evidence>
<dbReference type="AlphaFoldDB" id="A0AAX3XF07"/>
<dbReference type="PANTHER" id="PTHR38007">
    <property type="entry name" value="CRISPR SYSTEM CMS PROTEIN CSM5"/>
    <property type="match status" value="1"/>
</dbReference>
<keyword evidence="5" id="KW-0051">Antiviral defense</keyword>
<keyword evidence="4" id="KW-0694">RNA-binding</keyword>
<protein>
    <recommendedName>
        <fullName evidence="3">CRISPR system Cms protein Csm5</fullName>
    </recommendedName>
    <alternativeName>
        <fullName evidence="6">CRISPR type III A-associated protein Csm5</fullName>
    </alternativeName>
</protein>
<evidence type="ECO:0000256" key="2">
    <source>
        <dbReference type="ARBA" id="ARBA00006680"/>
    </source>
</evidence>
<dbReference type="NCBIfam" id="TIGR01899">
    <property type="entry name" value="cas_TM1807_csm5"/>
    <property type="match status" value="1"/>
</dbReference>
<dbReference type="GO" id="GO:0051607">
    <property type="term" value="P:defense response to virus"/>
    <property type="evidence" value="ECO:0007669"/>
    <property type="project" value="UniProtKB-KW"/>
</dbReference>
<evidence type="ECO:0000256" key="6">
    <source>
        <dbReference type="ARBA" id="ARBA00031720"/>
    </source>
</evidence>
<dbReference type="GO" id="GO:0003723">
    <property type="term" value="F:RNA binding"/>
    <property type="evidence" value="ECO:0007669"/>
    <property type="project" value="UniProtKB-KW"/>
</dbReference>
<feature type="domain" description="CRISPR type III-associated protein" evidence="8">
    <location>
        <begin position="13"/>
        <end position="300"/>
    </location>
</feature>
<dbReference type="PANTHER" id="PTHR38007:SF1">
    <property type="entry name" value="CRISPR SYSTEM CMS PROTEIN CSM5"/>
    <property type="match status" value="1"/>
</dbReference>
<dbReference type="RefSeq" id="WP_285091762.1">
    <property type="nucleotide sequence ID" value="NZ_AP035889.1"/>
</dbReference>
<keyword evidence="10" id="KW-1185">Reference proteome</keyword>
<feature type="coiled-coil region" evidence="7">
    <location>
        <begin position="371"/>
        <end position="398"/>
    </location>
</feature>
<name>A0AAX3XF07_9PAST</name>
<evidence type="ECO:0000313" key="10">
    <source>
        <dbReference type="Proteomes" id="UP001226750"/>
    </source>
</evidence>
<evidence type="ECO:0000313" key="9">
    <source>
        <dbReference type="EMBL" id="WIM80798.1"/>
    </source>
</evidence>
<organism evidence="9 10">
    <name type="scientific">Gallibacterium anatis</name>
    <dbReference type="NCBI Taxonomy" id="750"/>
    <lineage>
        <taxon>Bacteria</taxon>
        <taxon>Pseudomonadati</taxon>
        <taxon>Pseudomonadota</taxon>
        <taxon>Gammaproteobacteria</taxon>
        <taxon>Pasteurellales</taxon>
        <taxon>Pasteurellaceae</taxon>
        <taxon>Gallibacterium</taxon>
    </lineage>
</organism>